<evidence type="ECO:0000259" key="1">
    <source>
        <dbReference type="PROSITE" id="PS51186"/>
    </source>
</evidence>
<protein>
    <submittedName>
        <fullName evidence="2">Acetyltransferase (GNAT) family protein</fullName>
    </submittedName>
</protein>
<dbReference type="SUPFAM" id="SSF55729">
    <property type="entry name" value="Acyl-CoA N-acyltransferases (Nat)"/>
    <property type="match status" value="1"/>
</dbReference>
<proteinExistence type="predicted"/>
<evidence type="ECO:0000313" key="3">
    <source>
        <dbReference type="Proteomes" id="UP000193963"/>
    </source>
</evidence>
<dbReference type="PANTHER" id="PTHR43617:SF2">
    <property type="entry name" value="UPF0039 PROTEIN SLL0451"/>
    <property type="match status" value="1"/>
</dbReference>
<dbReference type="RefSeq" id="WP_085887755.1">
    <property type="nucleotide sequence ID" value="NZ_FWFN01000003.1"/>
</dbReference>
<dbReference type="Gene3D" id="3.40.630.30">
    <property type="match status" value="1"/>
</dbReference>
<dbReference type="GO" id="GO:0016747">
    <property type="term" value="F:acyltransferase activity, transferring groups other than amino-acyl groups"/>
    <property type="evidence" value="ECO:0007669"/>
    <property type="project" value="InterPro"/>
</dbReference>
<dbReference type="AlphaFoldDB" id="A0A1X6Z619"/>
<dbReference type="InterPro" id="IPR000182">
    <property type="entry name" value="GNAT_dom"/>
</dbReference>
<dbReference type="EMBL" id="FWFN01000003">
    <property type="protein sequence ID" value="SLN41484.1"/>
    <property type="molecule type" value="Genomic_DNA"/>
</dbReference>
<dbReference type="CDD" id="cd04301">
    <property type="entry name" value="NAT_SF"/>
    <property type="match status" value="1"/>
</dbReference>
<reference evidence="3" key="1">
    <citation type="submission" date="2017-03" db="EMBL/GenBank/DDBJ databases">
        <authorList>
            <person name="Rodrigo-Torres L."/>
            <person name="Arahal R.D."/>
            <person name="Lucena T."/>
        </authorList>
    </citation>
    <scope>NUCLEOTIDE SEQUENCE [LARGE SCALE GENOMIC DNA]</scope>
    <source>
        <strain evidence="3">CECT 7751</strain>
    </source>
</reference>
<dbReference type="InterPro" id="IPR050276">
    <property type="entry name" value="MshD_Acetyltransferase"/>
</dbReference>
<dbReference type="PANTHER" id="PTHR43617">
    <property type="entry name" value="L-AMINO ACID N-ACETYLTRANSFERASE"/>
    <property type="match status" value="1"/>
</dbReference>
<sequence length="172" mass="18797">MARKPDILHKLYASEHEIGVYNLLTQAYEGPSQAHLVSELRKAGDMAVELLGLHDGHVVGYIGFSHHPSPDGWVALSPLGVLPQWRSRGIGSELVRYGLDAARRSGAKAITVLGDGRYYQRFGFTYKSAENLTSPYCADQTLLYPIAAGTAFAEARLVYPAAFHELGLQPTN</sequence>
<dbReference type="Pfam" id="PF00583">
    <property type="entry name" value="Acetyltransf_1"/>
    <property type="match status" value="1"/>
</dbReference>
<gene>
    <name evidence="2" type="ORF">PSM7751_01905</name>
</gene>
<dbReference type="OrthoDB" id="9797178at2"/>
<name>A0A1X6Z619_9RHOB</name>
<dbReference type="PROSITE" id="PS51186">
    <property type="entry name" value="GNAT"/>
    <property type="match status" value="1"/>
</dbReference>
<evidence type="ECO:0000313" key="2">
    <source>
        <dbReference type="EMBL" id="SLN41484.1"/>
    </source>
</evidence>
<keyword evidence="2" id="KW-0808">Transferase</keyword>
<accession>A0A1X6Z619</accession>
<dbReference type="InterPro" id="IPR016181">
    <property type="entry name" value="Acyl_CoA_acyltransferase"/>
</dbReference>
<dbReference type="Proteomes" id="UP000193963">
    <property type="component" value="Unassembled WGS sequence"/>
</dbReference>
<keyword evidence="3" id="KW-1185">Reference proteome</keyword>
<organism evidence="2 3">
    <name type="scientific">Pseudooceanicola marinus</name>
    <dbReference type="NCBI Taxonomy" id="396013"/>
    <lineage>
        <taxon>Bacteria</taxon>
        <taxon>Pseudomonadati</taxon>
        <taxon>Pseudomonadota</taxon>
        <taxon>Alphaproteobacteria</taxon>
        <taxon>Rhodobacterales</taxon>
        <taxon>Paracoccaceae</taxon>
        <taxon>Pseudooceanicola</taxon>
    </lineage>
</organism>
<feature type="domain" description="N-acetyltransferase" evidence="1">
    <location>
        <begin position="7"/>
        <end position="149"/>
    </location>
</feature>